<proteinExistence type="inferred from homology"/>
<evidence type="ECO:0000256" key="2">
    <source>
        <dbReference type="ARBA" id="ARBA00023015"/>
    </source>
</evidence>
<dbReference type="Pfam" id="PF00126">
    <property type="entry name" value="HTH_1"/>
    <property type="match status" value="1"/>
</dbReference>
<dbReference type="CDD" id="cd05466">
    <property type="entry name" value="PBP2_LTTR_substrate"/>
    <property type="match status" value="1"/>
</dbReference>
<dbReference type="Gene3D" id="1.10.10.10">
    <property type="entry name" value="Winged helix-like DNA-binding domain superfamily/Winged helix DNA-binding domain"/>
    <property type="match status" value="1"/>
</dbReference>
<dbReference type="SUPFAM" id="SSF46785">
    <property type="entry name" value="Winged helix' DNA-binding domain"/>
    <property type="match status" value="1"/>
</dbReference>
<evidence type="ECO:0000313" key="7">
    <source>
        <dbReference type="Proteomes" id="UP000071641"/>
    </source>
</evidence>
<dbReference type="OrthoDB" id="5289754at2"/>
<dbReference type="InterPro" id="IPR000847">
    <property type="entry name" value="LysR_HTH_N"/>
</dbReference>
<keyword evidence="4" id="KW-0804">Transcription</keyword>
<evidence type="ECO:0000256" key="4">
    <source>
        <dbReference type="ARBA" id="ARBA00023163"/>
    </source>
</evidence>
<name>A0A128F4R2_9GAMM</name>
<dbReference type="Proteomes" id="UP000071641">
    <property type="component" value="Unassembled WGS sequence"/>
</dbReference>
<evidence type="ECO:0000259" key="5">
    <source>
        <dbReference type="PROSITE" id="PS50931"/>
    </source>
</evidence>
<dbReference type="GO" id="GO:0003700">
    <property type="term" value="F:DNA-binding transcription factor activity"/>
    <property type="evidence" value="ECO:0007669"/>
    <property type="project" value="InterPro"/>
</dbReference>
<dbReference type="Gene3D" id="3.40.190.290">
    <property type="match status" value="1"/>
</dbReference>
<evidence type="ECO:0000256" key="3">
    <source>
        <dbReference type="ARBA" id="ARBA00023125"/>
    </source>
</evidence>
<dbReference type="InterPro" id="IPR036388">
    <property type="entry name" value="WH-like_DNA-bd_sf"/>
</dbReference>
<sequence length="306" mass="35261">MMHLDPKLFRAFKAVAESRSFNDAAEMAAMTQANISKHIRSLEEQVGYELFIRTPKCPVMTDAGKKLLQHIKNIEDLNSDFSLEVKSDFNQIEGVVAYAMPPSCLLSPHFPMLLERRLDYPRLEIDLTLIHNSQVFDKVLSSQVDFGFVTEKVDHPRLEYFSFCQEEYVMVAAPTCEVSEINEENILEYNYIEYPGMDVYFNFWRRHFFPNQHSINDLSVHFAGRINSIEGAILMVLGGLGVSVFPRHCVQEYIDSGQLHECQLGSTVSEPLFNHIYIIKLNTFNQPKRVDKVISWFMDISKGSHH</sequence>
<evidence type="ECO:0000313" key="6">
    <source>
        <dbReference type="EMBL" id="CZF81440.1"/>
    </source>
</evidence>
<organism evidence="6 7">
    <name type="scientific">Grimontia celer</name>
    <dbReference type="NCBI Taxonomy" id="1796497"/>
    <lineage>
        <taxon>Bacteria</taxon>
        <taxon>Pseudomonadati</taxon>
        <taxon>Pseudomonadota</taxon>
        <taxon>Gammaproteobacteria</taxon>
        <taxon>Vibrionales</taxon>
        <taxon>Vibrionaceae</taxon>
        <taxon>Grimontia</taxon>
    </lineage>
</organism>
<keyword evidence="3" id="KW-0238">DNA-binding</keyword>
<dbReference type="STRING" id="1796497.GCE9029_02611"/>
<dbReference type="PANTHER" id="PTHR30126:SF40">
    <property type="entry name" value="HTH-TYPE TRANSCRIPTIONAL REGULATOR GLTR"/>
    <property type="match status" value="1"/>
</dbReference>
<reference evidence="7" key="1">
    <citation type="submission" date="2016-02" db="EMBL/GenBank/DDBJ databases">
        <authorList>
            <person name="Rodrigo-Torres Lidia"/>
            <person name="Arahal R.David."/>
        </authorList>
    </citation>
    <scope>NUCLEOTIDE SEQUENCE [LARGE SCALE GENOMIC DNA]</scope>
    <source>
        <strain evidence="7">CECT 9029</strain>
    </source>
</reference>
<dbReference type="PROSITE" id="PS50931">
    <property type="entry name" value="HTH_LYSR"/>
    <property type="match status" value="1"/>
</dbReference>
<dbReference type="GO" id="GO:0000976">
    <property type="term" value="F:transcription cis-regulatory region binding"/>
    <property type="evidence" value="ECO:0007669"/>
    <property type="project" value="TreeGrafter"/>
</dbReference>
<dbReference type="RefSeq" id="WP_062663662.1">
    <property type="nucleotide sequence ID" value="NZ_FIZX01000002.1"/>
</dbReference>
<comment type="similarity">
    <text evidence="1">Belongs to the LysR transcriptional regulatory family.</text>
</comment>
<gene>
    <name evidence="6" type="primary">cysL_3</name>
    <name evidence="6" type="ORF">GCE9029_02611</name>
</gene>
<keyword evidence="7" id="KW-1185">Reference proteome</keyword>
<evidence type="ECO:0000256" key="1">
    <source>
        <dbReference type="ARBA" id="ARBA00009437"/>
    </source>
</evidence>
<dbReference type="SUPFAM" id="SSF53850">
    <property type="entry name" value="Periplasmic binding protein-like II"/>
    <property type="match status" value="1"/>
</dbReference>
<dbReference type="Pfam" id="PF03466">
    <property type="entry name" value="LysR_substrate"/>
    <property type="match status" value="1"/>
</dbReference>
<dbReference type="AlphaFoldDB" id="A0A128F4R2"/>
<dbReference type="InterPro" id="IPR005119">
    <property type="entry name" value="LysR_subst-bd"/>
</dbReference>
<dbReference type="PRINTS" id="PR00039">
    <property type="entry name" value="HTHLYSR"/>
</dbReference>
<dbReference type="EMBL" id="FIZX01000002">
    <property type="protein sequence ID" value="CZF81440.1"/>
    <property type="molecule type" value="Genomic_DNA"/>
</dbReference>
<dbReference type="InterPro" id="IPR036390">
    <property type="entry name" value="WH_DNA-bd_sf"/>
</dbReference>
<dbReference type="PANTHER" id="PTHR30126">
    <property type="entry name" value="HTH-TYPE TRANSCRIPTIONAL REGULATOR"/>
    <property type="match status" value="1"/>
</dbReference>
<accession>A0A128F4R2</accession>
<feature type="domain" description="HTH lysR-type" evidence="5">
    <location>
        <begin position="4"/>
        <end position="61"/>
    </location>
</feature>
<keyword evidence="2" id="KW-0805">Transcription regulation</keyword>
<protein>
    <submittedName>
        <fullName evidence="6">HTH-type transcriptional regulator CysL</fullName>
    </submittedName>
</protein>